<feature type="compositionally biased region" description="Acidic residues" evidence="6">
    <location>
        <begin position="6845"/>
        <end position="6864"/>
    </location>
</feature>
<accession>A0A1J5TRX1</accession>
<dbReference type="InterPro" id="IPR011050">
    <property type="entry name" value="Pectin_lyase_fold/virulence"/>
</dbReference>
<gene>
    <name evidence="8" type="ORF">BD935_01130</name>
</gene>
<organism evidence="8 9">
    <name type="scientific">Marine Group III euryarchaeote CG-Epi1</name>
    <dbReference type="NCBI Taxonomy" id="1888995"/>
    <lineage>
        <taxon>Archaea</taxon>
        <taxon>Methanobacteriati</taxon>
        <taxon>Thermoplasmatota</taxon>
        <taxon>Thermoplasmata</taxon>
        <taxon>Candidatus Thermoprofundales</taxon>
    </lineage>
</organism>
<dbReference type="STRING" id="1888995.BD935_01130"/>
<dbReference type="CDD" id="cd00110">
    <property type="entry name" value="LamG"/>
    <property type="match status" value="1"/>
</dbReference>
<reference evidence="8 9" key="1">
    <citation type="submission" date="2016-08" db="EMBL/GenBank/DDBJ databases">
        <title>New Insights into Marine Group III Euryarchaeota, from dark to light.</title>
        <authorList>
            <person name="Haro-Moreno J.M."/>
            <person name="Rodriguez-Valera F."/>
            <person name="Lopez-Garcia P."/>
            <person name="Moreira D."/>
            <person name="Martin-Cuadrado A.B."/>
        </authorList>
    </citation>
    <scope>NUCLEOTIDE SEQUENCE [LARGE SCALE GENOMIC DNA]</scope>
    <source>
        <strain evidence="8">CG-Epi1</strain>
    </source>
</reference>
<dbReference type="SUPFAM" id="SSF49899">
    <property type="entry name" value="Concanavalin A-like lectins/glucanases"/>
    <property type="match status" value="3"/>
</dbReference>
<dbReference type="SUPFAM" id="SSF52540">
    <property type="entry name" value="P-loop containing nucleoside triphosphate hydrolases"/>
    <property type="match status" value="1"/>
</dbReference>
<dbReference type="InterPro" id="IPR022441">
    <property type="entry name" value="Para_beta_helix_rpt-2"/>
</dbReference>
<dbReference type="InterPro" id="IPR006633">
    <property type="entry name" value="Carb-bd_sugar_hydrolysis-dom"/>
</dbReference>
<dbReference type="InterPro" id="IPR006626">
    <property type="entry name" value="PbH1"/>
</dbReference>
<dbReference type="Gene3D" id="2.160.20.10">
    <property type="entry name" value="Single-stranded right-handed beta-helix, Pectin lyase-like"/>
    <property type="match status" value="11"/>
</dbReference>
<dbReference type="Pfam" id="PF13385">
    <property type="entry name" value="Laminin_G_3"/>
    <property type="match status" value="3"/>
</dbReference>
<name>A0A1J5TRX1_9ARCH</name>
<dbReference type="InterPro" id="IPR013320">
    <property type="entry name" value="ConA-like_dom_sf"/>
</dbReference>
<dbReference type="NCBIfam" id="TIGR03804">
    <property type="entry name" value="para_beta_helix"/>
    <property type="match status" value="10"/>
</dbReference>
<dbReference type="Pfam" id="PF13229">
    <property type="entry name" value="Beta_helix"/>
    <property type="match status" value="10"/>
</dbReference>
<keyword evidence="3" id="KW-0677">Repeat</keyword>
<feature type="region of interest" description="Disordered" evidence="6">
    <location>
        <begin position="6825"/>
        <end position="6905"/>
    </location>
</feature>
<evidence type="ECO:0000256" key="5">
    <source>
        <dbReference type="ARBA" id="ARBA00023157"/>
    </source>
</evidence>
<evidence type="ECO:0000313" key="8">
    <source>
        <dbReference type="EMBL" id="OIR18992.1"/>
    </source>
</evidence>
<keyword evidence="4" id="KW-0833">Ubl conjugation pathway</keyword>
<dbReference type="InterPro" id="IPR006558">
    <property type="entry name" value="LamG-like"/>
</dbReference>
<dbReference type="InterPro" id="IPR051550">
    <property type="entry name" value="SCF-Subunits/Alg-Epimerases"/>
</dbReference>
<feature type="domain" description="Laminin G" evidence="7">
    <location>
        <begin position="5428"/>
        <end position="5600"/>
    </location>
</feature>
<dbReference type="Proteomes" id="UP000183080">
    <property type="component" value="Unassembled WGS sequence"/>
</dbReference>
<protein>
    <recommendedName>
        <fullName evidence="7">Laminin G domain-containing protein</fullName>
    </recommendedName>
</protein>
<sequence>MRNMIAKNRLLNASLLLLVAMLFVVFASEDSEAATLTVDKFGGSDYTNITQAVENASAGDTIRVASRSYHDAVDANKKLNFIGGNYGGVDLGYLYDCNEGDMIAKYSLDETNPSEVGDGVWCHDISGDVEGATTAAGVWGNGLDFDGTNDYVEIDDDSGFDTQIVSVSSWINIDDNDTDLRTIFSTYEESDSSRSGYKVHVNDNAKFQFTFGFGSSSGSCQTTKTISENTWIHLVATYDKSSIKLYINGELDNSCNYNDAIASNDGKEVIGATDHNGDGTYDDFFDGTLDDVTIWGSAITASNIEKIYWGGDYVKTVVNASAGDYAFKLSADESTLRGFEIQYSGSDVGATGDVGVSIVADEVELYNNHFRFNVHAIRVHNSDDVVINSASMHCDGSALDKGLVVSGSKRLLVEYGDYQCADEVGISIQYGGSSIFKNIYFYGNKIGIKIDQSTNNYFNESNFHNNEDVGILFFGADNNTVYDTNFNYEKYAISFTREAENNTIRDVEFSNTYNYDIHHGYDSDAHRNGWNNVIIDTTLDDLSIDSNSRLLEKEEVEISVTSNGTYVWNRVNTTIDSDRKANAGLNSFWAGDSNEDTYLDSWSGSFKQKSDISLPSGGVGETRILEIKTWYETENTYDGGQVYITKNSGSTWQLITPIGGYDGSFSGDCGSTGAFMGDKSGLGWQTKRFNLTDYRGEDIRLKFTFCSDGSESDFEGWYVDDIKIIKAADESVVTYSEGFERIGYGWIAQNMAGEVNWEAEGTQIYSGINNADVYVADGNSASIIMNKTSNSNLVNYYKFDENSGNYAYDTVTPTHSAYLYSGATFASGKFGNAISFDGTNDYARNTQCNTVGGCNGYDHYSMSVWVKFDSFPTGTAYEGIANFRYDADAYLAVNSDGNPVFGAYFWGTPSGDHKIEASTEMVTGVWYHIAGTWSEDSDKLRIYVNGTLDGTNTLSGTTAYMRYSQSYNYIGKCVTSSTSCNGGNMDGMVDNLAIFNSELSSSQIKALHEDPLGTNSVLYKTSHFGGSDSKTNSQGKIDNLFILKKIYDGSSSGTSYKPYIGFHQGSWTEDPREVTISGGEHSGKLPDSRVYNRNKGKLYYSISEAASDASTQHVIEVWPGHFKENVYINQRLSIIGSGPSRTIVNGRYLESPFTFDSSSDNSVIKNLAVINSKNTTSCCGTSSMSGGIEIAFSYDMVIDNIRADSYIGIMAYYANDLVIKNSKIVSTSTTHYYGVKIYQQQDYTLTNNEISNYREGVRVEYTYQGFDLENNYIHNNTSYGLYTYYTATTSARSNPFNIVGNRFVDNNYGIYKADSSSSYGYSYHIKDNLFKSSTWDGIYSNYYSREWIVENNTFDGDDDQRYGLYLNRYSYQSVFGNNTFSDHTSNDIYFYYCTCTGTNAVKFFSNSYSSISVVSTALINVYNNLNIRTLDEDNNAFSNVDLEIKDSVSTYYKTAHWGGSDSKTDSSGYVSSPEYIRSGYYSNSATLVDNTITVKIAYGVRAKTTSFTFDSDGTKNIEVPNNFKQGVIENKETETLYSSFSSAVSAASAGDVLQLWAWNYNNLEVTKGVILRGNSTTTAIVDGGSSDHAIEVKSNSVKIENLTLQGSSDSILFAGNYNNLELQNLTISDIGSDNGIHFDGTSSSTISNVTVNSTKRKAILFEDVTSITVKNSFFKNSSSSHGFEISDGSSSVILDNVFIHNAGYDGSSAYGLYVSGSSAVTIKNNTKVASSKSYEFYANGASSLKVQNSTFIGPNIALVEDSDGFLIEKSTFKDSSSGDYGVYIKNTDSGTFKDNKILNSASDDGSDYGALYLTGSKTNLLQNNTITNSGRSGIHLKSSSTDNKIYSNTVSSSYFSGLYVQSSDRSIVRNNSFSSSGDNGIKVSSSDGSIIDNNTLSSNTDYGLYISNSDDMIVKGNTASDNNAGMYLSASDDATISSNTVDDHASYGIYFTDSKRLRVKHNEIKNSLGDAVYLSSNCDSAFIDNNTIKSNGNSDSGRSLRVFEVEDSTFYNNTIDSNDYSGIVLTESSNNKIVHNVIKGNGKYGIQILNDATKSANNTIKDNTINDNSDIAIFNHGIFTTIFNNTIKYNELDGIKIASGGARTTIDSNNLVDNEGKAIAILANNVIIKSNTIDGDSSEIAVSILNANSASIENNTIEGGSQGIKVQNGSNAFIYKNTVKSNSGYGIYLLINSVSGDVKHNTLTDNEDHAMAISASNSTEIYNNTAKENAGYGLYSINSKLLVVKGNTIEDNDGGIKYNNCDYCNLTFNKIDDNGGYGLWFLSGSDNNTIKHNTVSDSSTKDVYLQGSTDNSAFNFTFTSIGVDSTSKLTITANLAIVFEDDDDDGFPGIDFALTSDGVTKYSTPFYGGSDSVSDSNGAAGATFSLVYRVYDGSSTPTNIPNILKYHYGVRSKEKSIDMSTSHTETVSVPSYWVKGLVKNINSGSTWYKIQDAIDNASSGNTLHIWAWTYTENVEVDESIIIIGNGTANTTLNATGGKGFDLTSDDISLSNVKIIDCGDTATYNGVQAAGDDSTIENIIVTGCSHGISAGGSGIWVGNSSLTNNSGAGINVWSGETSTSAVKLYNNLLTLNQNGIYSDEDDVVIKSNNIRNNTANGIYLSNAADAVISGNTIVDNPDGIETTNSSPRTVIKNNVISDSSSNGIKISSANSNNVVFENNTISSSNVYGIFINHSDNIYLGNNTISSSGNKDIRFNKATVGNSGKGNTFLTIQMDGSAYFALFNDLTLKFMQDETTGFSELDVKIISDGSTRYSTSGYGGSDSKTNTNGLLSRDFEFKYNEYDGSSTPSVVYTNISYQYGVRAKEVSVNMTTSHTETITVPSFWKNGLVHNLNSGVKYSTIQDAIDGASSGDVLQLWAYEYVEHDIEVTERVTLVGNSTSSVIVNGTWSDSIFDITTNSIVLKNMTIESSANGTTKECIEVSSGSGIVIKNLILKNCYNGIVVNTSNVDITNVTVQDSAKDGIVASASNIDISNVIVKNSGDDGIVISSSSTTLENSTIQNNADDGIVLVANAFIYKNIIKSNSGIGINIGEGSDYARILSNTIDDNDGHGVYVYESHHVKLTNNVIEDNEDYGLELRFANFTQIHNNSVDDNDGGIKFVSTKYSNITKSSFNDNNGRGIWFTSSSDSNNIRDSSASGSTDDDLELDSSSKNTGFNFTFGDGSIDVDSDSDFRLMNSLNIRFVDENGDAFSGLDIELFNHDTVLYATDFFGGSKATSNSTGYIAEELTVAYEIYNGSSTTEDVDTTLQYHYGVRGKTKQIDMSSSHTETITVQSYWTKGLVKNTNTGTNYYKIQDAIDNSSVEDILHVWAWTYNENIEIDESISVIGNGTSNTTINGTWNRIITISSDEVTVKNLKLVSGSNTTSLVYIDAEYAILEGLEIHGGYQAIEVKSRYAKISDSHVSGQSYSGIQVKAQGLNLEIANSIIRNSESNGIYVELGANYVDINNNSIHNNSGSGIRFQSAASSLKDNVVVDNDDWGIQINGRTADDIDNVVTNNTILRNGDGLKLFKQDSVLYSNIIKDNDGFGLQIDTSQDIYIWNNTISENDGTDIGMSTGSSAYSIGTSFSTISVSSDSILTLKSYIDLNVTDARGLNISGIDIRIKEGDSVKYSTDYFGGNDPKTDNNGTIATFLINSKEYDGSSTPTIIPTSVSARSNDWVETNTFDPANSIEITVPDLRVLNTRLDDSPLYYNIQTAIDNADEGDTIHAWSGIYFENIEISDEITLKGNGTSTIINGTSGTAIEINDNDISVEDLLIISSEKGIFLNAANDITISTIRFTGNEYAIYIEDSQSALIDNNEFDLEEYGIYFTGSSSGATVEYNKFRNATESAIYQSESDENGGTSIHDNMFNDCAIGWQSGSGSNTFSSNALKDNNYGVRLTGIESYNNMLDSNSFDDSIVAVYIYNTAHDNNLFNNEFDDSDNSDIKLSDSSDTVSFNNTFSDVSVSSDANMWIKVYIDVTVYDNSSNTFEGADIEVKQDNLALYSTAYFGGSDDKTNSSGQIDTFLVATDQYNGSSTPSEVITTVTARYSDWINAETYDVEASITIEVLDFRVYNEDTEELFYSINGAIAGSFDGDTIQVWEGTFRELVLVDKELTIVGNGTSKTVINGTFSGNTVTVESNEVSISDLAIVASSSTGSGLYVEGGDGQFINLRLSYNNISYQSVEDFNEIKESDIRNNNLGILLSGDNNIINNNEFSDNNIGIELNEECEDATIEHNEISDSLQSGMFINKAETNVIKFNNINNNSGYGIHSYSASENHIFSNDLSYNSDISLYLESTGNSSIHNNTFIGNDDYPATVTDSYYNVIRDNKFVANDDYFQFFEAGGYNSLVNNTFDESGIILEDSNNQIISDNTISESSENGIKIYKSSSNNYLSGNTISDSDDEDIYIGGSGYQRNNRGYDNIFSTIEVQNNGQFILMDYVNVRTENSEGNMSGNDVQAVYNSEIFYASEYFSGSDPLTDDSGLVPDFLAPVEEYNGSSTPDEILTTITVRYVDWINLFEMDASDDTSLSVFVPDLRVKNINTGEESYHIQTSVNNAGQSDTIIVSNGTYFENVVLNVQKITLRGPYANQLNENVIIDSQDNGIAVTISKAEIKLFGFNITNSHEEEDVFTSSAVRVLSNGNTLSFNKVTNSYAGILLEDTSDNTISYNSIDDVDFGIVLTKADDNQIRYNTILDSEENDIELTNTGYSTGSSGNTISHNEEIGVIKFINSDNNLLVAQDSTTINLVDSANVSAIGSTFDFVICNSESSLYLKNYFRINVTRDGTPLEGVDLKVWDGDTTVYSTEYFEGSDDKTDSDGFVRNILAIYKVYDGSSSGTENTTHIKVRYGDWFLSESDIFDKYTIINVDIPVFRVYNTNSEDGYNYIQRAIDNASAGDEIILSAGTFNENILIDKELTLTGSGIGTIITVQPPFGMGSPPIADWRVPGINVTSSNVAITNVLISNFTVGILASNADSLRLDSVHVSGIQGIGIHILSSENVEANEVTVEGSEGSNIIVEDNSTGMSISNSLIGWSEESGIIVRQNSDFFEMSYVNIENNEDYGCLISSDYADLSNVVITNNGLNGIYLTSSFGSSFTDSSFKGNGLSEVKVIQSNSLLIENSEFNSTDQDGGGWGIDVSSSLNIDIHYTYFELGIRFTDTDDSHIRDSYFGNISYGNNYDQKTSILLSDSFRNKISDNEIYNVGLGFVILGGSNNNSIENNTIQAASTDIEYYSSGANNTFINTEIDIVDILETSYFEILNYVDIQMYTVNGPVEGVELNITTDGNPIFVTEHYSGDDEATFSDGFIGRLFLVNEVYNGNWIASKPETVVEYYYDDEGYSYTLDTDVSGYQKIYVNLRPTATIDYIKGIGENASLIGIEAVKGADKPIVDEYTTAYWSFDEGEGSDASGTFASGTITPSPLWEEGRQGLEGDYSIVFDGLFTKLTTDIVLEDQEFTGEVWFKTSSSMPMVIFSDNDASGSWGHSLYIDGGTLGFDFTVDGGSVIRLDSSVVVTDGDWHNVVVVRGEDYVELWLDGEFLVETNYEGQVDSSSSVIYVGQNPLGGELFSGNIDDLKFSNVPRHSEDFMSGVGVVEFSSVVNDEDGVIIEYEWRSSRDGIIGSDKRLFYSVDDLSEGTHTITLEVIDNNGTRSDIDSMPLTVMMRPDAYFLSVKVNGSSQAWGWDPIPVFDDEFIEIRGASGTLPGLISEYYWSSDLDGKIADGLTLNTDELSNGTHTIKFSIKATNGLWSPVQTLLVDVNGRPVIEADEAELSDTEILRMGSANFKVPVEDDSTAGNELDYQVSYRVDGGEWQNDYISNVSFNAQSSDVEFDFSPDVNAETGDYEFRVVADDGEGGKQQVQLTQTINVQNNAPEIEIDDVPLEFEEGETIDFGVEVTDVEGGTPSVVWYADCEGQCTEADEIGTGSNFSFANSLAPGDHTIKVRILDSEGGYKEQEYNIVVKAAPESASLVETAIADLSNNLPLFASAGIGLVMILGTLLFRRRSSAEPVVEGLVVDDGVSPQQQQNQQMPPTEVLDWEIPTDAQGQALIIGEYMAKRRESYITHPNNEEVLDYLHNNRERFTISTYFEVPNDPTNVISDWALPENLRGNVHLDSFRQQIVERITNSSPDKNFVIIGEPGVGKTVMLFEVFDRLMNKAPVGILTTDTIAKAHEMFGVRVFYDDIPENQDLVEALTENEVKGVIVSSREADWKALPTEMQAKFDRLTVPLFSELDMKAMIEKMMGFQSIGHNDEAVAILAEYAEGSPIYVWSMVREMMHRSVKTLTKEYIEENSVKGMLNYVAQLLQRLLKDGEEYRKGGLHALASLIFLSDHMEERYCNDYFFDAYVEVLSKYTEEKLDDKMNPKTLNLVLAYLPINDSVIRFPHDTWPDVLQGWGDMNPFSTELRMINRAFADSGIFQDLKKEVVKEVWDSTYERYKRTPSRQKNSFLALADTLFQNFTIDELKELGVDIDIVRQVASTYSHIPQAAKLISKIQAVLPQTVTRIINMQDIGSESSHAPYKIQEMYLIYNDGRMLSSLMDEEAKVDEDIMSSMLTAINDFVKDSFQTTGNLGSIDYGENQIILERGKHTMLASVVYGEANRDLRSRMSRALTKIEDEFKSDIKDWNGDVDSLSGTVKHLQPIMDISKSVTKDMIDELQALKSVNLRSSWTQVAGFVQVNILINNYSKKQLKGAKLTLEYGADFMKVVKTEPKFKYKVTEVDIKKVPANDEMPVTLYFEPLKSAQASLNVHLDYESKGGNASGVSSAVFERVNLYKEGQSLNIADLENAAKAEIVPEVKPEAEAEPVVEAEVVVEAEAEPVVEAEVVVEAEAEVVDPGESGVDDIMSKLNELDGDSSTDDNDSGSSDDDDDLMSKLNELDDPENKPKKKEKKSDDEDDASGMDDLLGKLDEL</sequence>
<dbReference type="PANTHER" id="PTHR22990">
    <property type="entry name" value="F-BOX ONLY PROTEIN"/>
    <property type="match status" value="1"/>
</dbReference>
<comment type="caution">
    <text evidence="8">The sequence shown here is derived from an EMBL/GenBank/DDBJ whole genome shotgun (WGS) entry which is preliminary data.</text>
</comment>
<dbReference type="PANTHER" id="PTHR22990:SF15">
    <property type="entry name" value="F-BOX ONLY PROTEIN 10"/>
    <property type="match status" value="1"/>
</dbReference>
<keyword evidence="2" id="KW-0732">Signal</keyword>
<dbReference type="SMART" id="SM00722">
    <property type="entry name" value="CASH"/>
    <property type="match status" value="9"/>
</dbReference>
<dbReference type="InterPro" id="IPR001791">
    <property type="entry name" value="Laminin_G"/>
</dbReference>
<dbReference type="PROSITE" id="PS50025">
    <property type="entry name" value="LAM_G_DOMAIN"/>
    <property type="match status" value="1"/>
</dbReference>
<evidence type="ECO:0000256" key="2">
    <source>
        <dbReference type="ARBA" id="ARBA00022729"/>
    </source>
</evidence>
<dbReference type="Gene3D" id="2.60.120.200">
    <property type="match status" value="3"/>
</dbReference>
<dbReference type="SUPFAM" id="SSF51126">
    <property type="entry name" value="Pectin lyase-like"/>
    <property type="match status" value="16"/>
</dbReference>
<dbReference type="InterPro" id="IPR039448">
    <property type="entry name" value="Beta_helix"/>
</dbReference>
<dbReference type="Pfam" id="PF05048">
    <property type="entry name" value="NosD"/>
    <property type="match status" value="5"/>
</dbReference>
<evidence type="ECO:0000256" key="3">
    <source>
        <dbReference type="ARBA" id="ARBA00022737"/>
    </source>
</evidence>
<dbReference type="SMART" id="SM00710">
    <property type="entry name" value="PbH1"/>
    <property type="match status" value="88"/>
</dbReference>
<proteinExistence type="predicted"/>
<keyword evidence="5" id="KW-1015">Disulfide bond</keyword>
<dbReference type="InterPro" id="IPR007742">
    <property type="entry name" value="NosD_dom"/>
</dbReference>
<evidence type="ECO:0000256" key="4">
    <source>
        <dbReference type="ARBA" id="ARBA00022786"/>
    </source>
</evidence>
<dbReference type="SMART" id="SM00282">
    <property type="entry name" value="LamG"/>
    <property type="match status" value="2"/>
</dbReference>
<evidence type="ECO:0000259" key="7">
    <source>
        <dbReference type="PROSITE" id="PS50025"/>
    </source>
</evidence>
<dbReference type="InterPro" id="IPR012334">
    <property type="entry name" value="Pectin_lyas_fold"/>
</dbReference>
<evidence type="ECO:0000256" key="6">
    <source>
        <dbReference type="SAM" id="MobiDB-lite"/>
    </source>
</evidence>
<evidence type="ECO:0000313" key="9">
    <source>
        <dbReference type="Proteomes" id="UP000183080"/>
    </source>
</evidence>
<comment type="pathway">
    <text evidence="1">Protein modification; protein ubiquitination.</text>
</comment>
<dbReference type="EMBL" id="MIZA01000019">
    <property type="protein sequence ID" value="OIR18992.1"/>
    <property type="molecule type" value="Genomic_DNA"/>
</dbReference>
<dbReference type="InterPro" id="IPR027417">
    <property type="entry name" value="P-loop_NTPase"/>
</dbReference>
<evidence type="ECO:0000256" key="1">
    <source>
        <dbReference type="ARBA" id="ARBA00004906"/>
    </source>
</evidence>
<dbReference type="SMART" id="SM00560">
    <property type="entry name" value="LamGL"/>
    <property type="match status" value="2"/>
</dbReference>